<evidence type="ECO:0000256" key="1">
    <source>
        <dbReference type="SAM" id="SignalP"/>
    </source>
</evidence>
<reference evidence="2 3" key="1">
    <citation type="submission" date="2018-05" db="EMBL/GenBank/DDBJ databases">
        <title>Draft genome sequence of Scytalidium lignicola DSM 105466, a ubiquitous saprotrophic fungus.</title>
        <authorList>
            <person name="Buettner E."/>
            <person name="Gebauer A.M."/>
            <person name="Hofrichter M."/>
            <person name="Liers C."/>
            <person name="Kellner H."/>
        </authorList>
    </citation>
    <scope>NUCLEOTIDE SEQUENCE [LARGE SCALE GENOMIC DNA]</scope>
    <source>
        <strain evidence="2 3">DSM 105466</strain>
    </source>
</reference>
<feature type="signal peptide" evidence="1">
    <location>
        <begin position="1"/>
        <end position="28"/>
    </location>
</feature>
<accession>A0A3E2H3S7</accession>
<dbReference type="EMBL" id="NCSJ02000178">
    <property type="protein sequence ID" value="RFU28048.1"/>
    <property type="molecule type" value="Genomic_DNA"/>
</dbReference>
<dbReference type="AlphaFoldDB" id="A0A3E2H3S7"/>
<sequence length="267" mass="27811">MAPKILLASSYCLLLSLVTYPLVAAAKAKPLCPTVSITTHFASCPAPTHICIEPDCILLDVIDIPCGCPEVVPTSTVFTPCPTACHGGCGTAYKTQRESCSKPTSTKKPVKPTCDCSRPRPQPLEGGDEVICNCPFQPAPTTTLKPICDCSHPRPQPLEGGDEVICNCPFQPAPTTTPTTTLTTVTTTDSCFTVTQTTGSTCPQHTGCIVADCIIQKTATNSCGCTGIPTKTVCASACPAGCATEWVDLFLPCPTSPPPVKATPVPL</sequence>
<proteinExistence type="predicted"/>
<protein>
    <submittedName>
        <fullName evidence="2">Uncharacterized protein</fullName>
    </submittedName>
</protein>
<keyword evidence="3" id="KW-1185">Reference proteome</keyword>
<evidence type="ECO:0000313" key="3">
    <source>
        <dbReference type="Proteomes" id="UP000258309"/>
    </source>
</evidence>
<feature type="non-terminal residue" evidence="2">
    <location>
        <position position="1"/>
    </location>
</feature>
<name>A0A3E2H3S7_SCYLI</name>
<dbReference type="OMA" id="SCTEEPT"/>
<dbReference type="Proteomes" id="UP000258309">
    <property type="component" value="Unassembled WGS sequence"/>
</dbReference>
<dbReference type="OrthoDB" id="3562084at2759"/>
<feature type="chain" id="PRO_5017704176" evidence="1">
    <location>
        <begin position="29"/>
        <end position="267"/>
    </location>
</feature>
<organism evidence="2 3">
    <name type="scientific">Scytalidium lignicola</name>
    <name type="common">Hyphomycete</name>
    <dbReference type="NCBI Taxonomy" id="5539"/>
    <lineage>
        <taxon>Eukaryota</taxon>
        <taxon>Fungi</taxon>
        <taxon>Dikarya</taxon>
        <taxon>Ascomycota</taxon>
        <taxon>Pezizomycotina</taxon>
        <taxon>Leotiomycetes</taxon>
        <taxon>Leotiomycetes incertae sedis</taxon>
        <taxon>Scytalidium</taxon>
    </lineage>
</organism>
<feature type="non-terminal residue" evidence="2">
    <location>
        <position position="267"/>
    </location>
</feature>
<evidence type="ECO:0000313" key="2">
    <source>
        <dbReference type="EMBL" id="RFU28048.1"/>
    </source>
</evidence>
<keyword evidence="1" id="KW-0732">Signal</keyword>
<gene>
    <name evidence="2" type="ORF">B7463_g8294</name>
</gene>
<comment type="caution">
    <text evidence="2">The sequence shown here is derived from an EMBL/GenBank/DDBJ whole genome shotgun (WGS) entry which is preliminary data.</text>
</comment>